<dbReference type="SUPFAM" id="SSF53383">
    <property type="entry name" value="PLP-dependent transferases"/>
    <property type="match status" value="1"/>
</dbReference>
<dbReference type="EMBL" id="CP119321">
    <property type="protein sequence ID" value="WEK14899.1"/>
    <property type="molecule type" value="Genomic_DNA"/>
</dbReference>
<evidence type="ECO:0000256" key="3">
    <source>
        <dbReference type="SAM" id="MobiDB-lite"/>
    </source>
</evidence>
<feature type="domain" description="Aminoglycoside phosphotransferase" evidence="4">
    <location>
        <begin position="35"/>
        <end position="268"/>
    </location>
</feature>
<sequence>MTDDSTAYGMRRPDVSIAGVPAFARERFGIDASATELGSNQDRNFLLTASDGTRRLLKIDNPVFLPEEIDAQTRGLQHLAADGIRVPEPVPGADGELLQPVTNGTAAYRARMLSFVEGAPLADAVRLGHRDAARLGALAARLTASLATFTHPGLDRHLQWDMRRSRAVIDQFLGGVAEDALRTRLTDAAAAAWARVEAVAAELPVVPVHGDLTPDNVVRTTGDDLAVIDFGDLAWGWRVAEIAVSAAGILTRADGDATVALSAIEAYAAGVALSRAEVAALWPLVVLRGCVLVVSGIHQGSLDADNDYVQERLAEELAVFDTAAGVDLDLAAATIAARAGLAAEAGLASGAQPSAIGFVPMLAEPPAAIDLAPASPLVADGVWRAGADARADLLRRHAPAGRAVAIPHGRPDLTRTPALTPTPPENVPLGTTIVGDAGAPIRSPNDATVEAVTAESVVLAFAGTRLTVTGIRPSLPDGAVGAVVRAGDVLGVSDRAVRVVWRPADAPEPPEYVAEPWAAGWRALTFDPAPLLGISELPDLPTAAVEARRKTRVFAAAQEHYFAEPPLLIRGWRSHLIDATGRAYLDMVNNVSSIGHAHPRLTAAVAAQLATLNTNSRFLYPQIAQLSERLLATVPAARFDTVLLVNSGTEAVDLALRLATIATARRDVVALREGYHGWSYAADAVSTSAFDNPHALDSRPDWVHIADAPNPYRGVHRGEGSAGAYLRDLRERFEELTASGRPPAAFIAEPIHGNGGGVIPPAGYLAGAFDAIRDAGGLAIADEVQVGLGRLGRAFWGFLDQGATPDIVVTAKALGNAYPVGAVLTRREIADALGREGQFFSSAGGAPASCAAALAVLDVLTDEGLVESARIVGAQLQRDLTELAHRHPLIGTLHGTGLYQGVELVTDPVALTPAVTETARICERMRERGVIVQPTSERQNVLKIKPPLTLTSEEAAYFVRMLDLTLEEIA</sequence>
<name>A0AAJ6B584_9MICO</name>
<comment type="similarity">
    <text evidence="1">Belongs to the class-III pyridoxal-phosphate-dependent aminotransferase family.</text>
</comment>
<evidence type="ECO:0000256" key="1">
    <source>
        <dbReference type="ARBA" id="ARBA00008954"/>
    </source>
</evidence>
<dbReference type="GO" id="GO:0008483">
    <property type="term" value="F:transaminase activity"/>
    <property type="evidence" value="ECO:0007669"/>
    <property type="project" value="UniProtKB-KW"/>
</dbReference>
<protein>
    <submittedName>
        <fullName evidence="5">Aminotransferase</fullName>
    </submittedName>
</protein>
<dbReference type="InterPro" id="IPR015421">
    <property type="entry name" value="PyrdxlP-dep_Trfase_major"/>
</dbReference>
<dbReference type="NCBIfam" id="NF004800">
    <property type="entry name" value="PRK06149.1"/>
    <property type="match status" value="1"/>
</dbReference>
<accession>A0AAJ6B584</accession>
<dbReference type="GO" id="GO:0030170">
    <property type="term" value="F:pyridoxal phosphate binding"/>
    <property type="evidence" value="ECO:0007669"/>
    <property type="project" value="InterPro"/>
</dbReference>
<dbReference type="InterPro" id="IPR015422">
    <property type="entry name" value="PyrdxlP-dep_Trfase_small"/>
</dbReference>
<dbReference type="AlphaFoldDB" id="A0AAJ6B584"/>
<dbReference type="PANTHER" id="PTHR45688:SF13">
    <property type="entry name" value="ALANINE--GLYOXYLATE AMINOTRANSFERASE 2-LIKE"/>
    <property type="match status" value="1"/>
</dbReference>
<dbReference type="InterPro" id="IPR015424">
    <property type="entry name" value="PyrdxlP-dep_Trfase"/>
</dbReference>
<keyword evidence="5" id="KW-0032">Aminotransferase</keyword>
<evidence type="ECO:0000313" key="6">
    <source>
        <dbReference type="Proteomes" id="UP001213972"/>
    </source>
</evidence>
<dbReference type="Pfam" id="PF01636">
    <property type="entry name" value="APH"/>
    <property type="match status" value="1"/>
</dbReference>
<dbReference type="Gene3D" id="3.90.1150.10">
    <property type="entry name" value="Aspartate Aminotransferase, domain 1"/>
    <property type="match status" value="1"/>
</dbReference>
<dbReference type="Pfam" id="PF00202">
    <property type="entry name" value="Aminotran_3"/>
    <property type="match status" value="1"/>
</dbReference>
<proteinExistence type="inferred from homology"/>
<evidence type="ECO:0000313" key="5">
    <source>
        <dbReference type="EMBL" id="WEK14899.1"/>
    </source>
</evidence>
<dbReference type="InterPro" id="IPR002575">
    <property type="entry name" value="Aminoglycoside_PTrfase"/>
</dbReference>
<feature type="region of interest" description="Disordered" evidence="3">
    <location>
        <begin position="404"/>
        <end position="427"/>
    </location>
</feature>
<evidence type="ECO:0000259" key="4">
    <source>
        <dbReference type="Pfam" id="PF01636"/>
    </source>
</evidence>
<keyword evidence="5" id="KW-0808">Transferase</keyword>
<dbReference type="Gene3D" id="3.90.1200.10">
    <property type="match status" value="1"/>
</dbReference>
<dbReference type="InterPro" id="IPR011009">
    <property type="entry name" value="Kinase-like_dom_sf"/>
</dbReference>
<dbReference type="CDD" id="cd00610">
    <property type="entry name" value="OAT_like"/>
    <property type="match status" value="1"/>
</dbReference>
<keyword evidence="2" id="KW-0663">Pyridoxal phosphate</keyword>
<evidence type="ECO:0000256" key="2">
    <source>
        <dbReference type="ARBA" id="ARBA00022898"/>
    </source>
</evidence>
<dbReference type="PANTHER" id="PTHR45688">
    <property type="match status" value="1"/>
</dbReference>
<dbReference type="Gene3D" id="3.40.640.10">
    <property type="entry name" value="Type I PLP-dependent aspartate aminotransferase-like (Major domain)"/>
    <property type="match status" value="1"/>
</dbReference>
<dbReference type="Proteomes" id="UP001213972">
    <property type="component" value="Chromosome"/>
</dbReference>
<reference evidence="5" key="1">
    <citation type="submission" date="2023-03" db="EMBL/GenBank/DDBJ databases">
        <title>Andean soil-derived lignocellulolytic bacterial consortium as a source of novel taxa and putative plastic-active enzymes.</title>
        <authorList>
            <person name="Diaz-Garcia L."/>
            <person name="Chuvochina M."/>
            <person name="Feuerriegel G."/>
            <person name="Bunk B."/>
            <person name="Sproer C."/>
            <person name="Streit W.R."/>
            <person name="Rodriguez L.M."/>
            <person name="Overmann J."/>
            <person name="Jimenez D.J."/>
        </authorList>
    </citation>
    <scope>NUCLEOTIDE SEQUENCE</scope>
    <source>
        <strain evidence="5">MAG 4610</strain>
    </source>
</reference>
<gene>
    <name evidence="5" type="ORF">P0Y48_06835</name>
</gene>
<dbReference type="SUPFAM" id="SSF56112">
    <property type="entry name" value="Protein kinase-like (PK-like)"/>
    <property type="match status" value="1"/>
</dbReference>
<organism evidence="5 6">
    <name type="scientific">Candidatus Microbacterium phytovorans</name>
    <dbReference type="NCBI Taxonomy" id="3121374"/>
    <lineage>
        <taxon>Bacteria</taxon>
        <taxon>Bacillati</taxon>
        <taxon>Actinomycetota</taxon>
        <taxon>Actinomycetes</taxon>
        <taxon>Micrococcales</taxon>
        <taxon>Microbacteriaceae</taxon>
        <taxon>Microbacterium</taxon>
    </lineage>
</organism>
<dbReference type="InterPro" id="IPR005814">
    <property type="entry name" value="Aminotrans_3"/>
</dbReference>